<gene>
    <name evidence="5" type="ORF">J2W49_002119</name>
</gene>
<organism evidence="5 6">
    <name type="scientific">Hydrogenophaga palleronii</name>
    <dbReference type="NCBI Taxonomy" id="65655"/>
    <lineage>
        <taxon>Bacteria</taxon>
        <taxon>Pseudomonadati</taxon>
        <taxon>Pseudomonadota</taxon>
        <taxon>Betaproteobacteria</taxon>
        <taxon>Burkholderiales</taxon>
        <taxon>Comamonadaceae</taxon>
        <taxon>Hydrogenophaga</taxon>
    </lineage>
</organism>
<dbReference type="RefSeq" id="WP_310315426.1">
    <property type="nucleotide sequence ID" value="NZ_JAVDWU010000004.1"/>
</dbReference>
<sequence length="191" mass="21566">MKLRNTLPATLGLCFALLGSTAHAQVPEQGFLCCNMRTDGSWISDINYEESGKRIIPYGTPLTFKGYGRNRVEVEMEGKRQWLGNDYSRDLSKEAFAQRYIVAADPRTVVAKASPKVRQAIESARITPGMTREQVAMAVGYPVSSENPNLDAPRWRYWLWSYSPFTVIFNEQGRVTSVETDADTMLKVFLK</sequence>
<feature type="domain" description="Outer membrane protein assembly factor BamE" evidence="4">
    <location>
        <begin position="124"/>
        <end position="177"/>
    </location>
</feature>
<evidence type="ECO:0000259" key="4">
    <source>
        <dbReference type="Pfam" id="PF04355"/>
    </source>
</evidence>
<comment type="caution">
    <text evidence="5">The sequence shown here is derived from an EMBL/GenBank/DDBJ whole genome shotgun (WGS) entry which is preliminary data.</text>
</comment>
<evidence type="ECO:0000313" key="5">
    <source>
        <dbReference type="EMBL" id="MDR7150161.1"/>
    </source>
</evidence>
<accession>A0ABU1WLJ3</accession>
<proteinExistence type="predicted"/>
<dbReference type="InterPro" id="IPR007450">
    <property type="entry name" value="BamE_dom"/>
</dbReference>
<dbReference type="Proteomes" id="UP001265700">
    <property type="component" value="Unassembled WGS sequence"/>
</dbReference>
<protein>
    <recommendedName>
        <fullName evidence="4">Outer membrane protein assembly factor BamE domain-containing protein</fullName>
    </recommendedName>
</protein>
<feature type="chain" id="PRO_5046707114" description="Outer membrane protein assembly factor BamE domain-containing protein" evidence="3">
    <location>
        <begin position="25"/>
        <end position="191"/>
    </location>
</feature>
<keyword evidence="1 3" id="KW-0732">Signal</keyword>
<evidence type="ECO:0000256" key="2">
    <source>
        <dbReference type="ARBA" id="ARBA00023136"/>
    </source>
</evidence>
<evidence type="ECO:0000256" key="3">
    <source>
        <dbReference type="SAM" id="SignalP"/>
    </source>
</evidence>
<dbReference type="Gene3D" id="3.30.1450.10">
    <property type="match status" value="1"/>
</dbReference>
<keyword evidence="2" id="KW-0472">Membrane</keyword>
<reference evidence="5 6" key="1">
    <citation type="submission" date="2023-07" db="EMBL/GenBank/DDBJ databases">
        <title>Sorghum-associated microbial communities from plants grown in Nebraska, USA.</title>
        <authorList>
            <person name="Schachtman D."/>
        </authorList>
    </citation>
    <scope>NUCLEOTIDE SEQUENCE [LARGE SCALE GENOMIC DNA]</scope>
    <source>
        <strain evidence="5 6">4249</strain>
    </source>
</reference>
<dbReference type="InterPro" id="IPR037873">
    <property type="entry name" value="BamE-like"/>
</dbReference>
<dbReference type="EMBL" id="JAVDWU010000004">
    <property type="protein sequence ID" value="MDR7150161.1"/>
    <property type="molecule type" value="Genomic_DNA"/>
</dbReference>
<feature type="signal peptide" evidence="3">
    <location>
        <begin position="1"/>
        <end position="24"/>
    </location>
</feature>
<evidence type="ECO:0000313" key="6">
    <source>
        <dbReference type="Proteomes" id="UP001265700"/>
    </source>
</evidence>
<keyword evidence="6" id="KW-1185">Reference proteome</keyword>
<dbReference type="Pfam" id="PF04355">
    <property type="entry name" value="BamE"/>
    <property type="match status" value="1"/>
</dbReference>
<evidence type="ECO:0000256" key="1">
    <source>
        <dbReference type="ARBA" id="ARBA00022729"/>
    </source>
</evidence>
<name>A0ABU1WLJ3_9BURK</name>